<gene>
    <name evidence="2" type="ORF">NT2_05_04810</name>
</gene>
<feature type="domain" description="SnoaL-like" evidence="1">
    <location>
        <begin position="10"/>
        <end position="115"/>
    </location>
</feature>
<dbReference type="InterPro" id="IPR032710">
    <property type="entry name" value="NTF2-like_dom_sf"/>
</dbReference>
<dbReference type="Pfam" id="PF12680">
    <property type="entry name" value="SnoaL_2"/>
    <property type="match status" value="1"/>
</dbReference>
<dbReference type="Gene3D" id="3.10.450.50">
    <property type="match status" value="1"/>
</dbReference>
<dbReference type="PANTHER" id="PTHR41252:SF1">
    <property type="entry name" value="BLR2505 PROTEIN"/>
    <property type="match status" value="1"/>
</dbReference>
<dbReference type="AlphaFoldDB" id="U2YLL6"/>
<dbReference type="KEGG" id="ntd:EGO55_13665"/>
<dbReference type="OrthoDB" id="7061942at2"/>
<accession>U2YLL6</accession>
<organism evidence="2 3">
    <name type="scientific">Caenibius tardaugens NBRC 16725</name>
    <dbReference type="NCBI Taxonomy" id="1219035"/>
    <lineage>
        <taxon>Bacteria</taxon>
        <taxon>Pseudomonadati</taxon>
        <taxon>Pseudomonadota</taxon>
        <taxon>Alphaproteobacteria</taxon>
        <taxon>Sphingomonadales</taxon>
        <taxon>Erythrobacteraceae</taxon>
        <taxon>Caenibius</taxon>
    </lineage>
</organism>
<dbReference type="InterPro" id="IPR037401">
    <property type="entry name" value="SnoaL-like"/>
</dbReference>
<dbReference type="RefSeq" id="WP_021690466.1">
    <property type="nucleotide sequence ID" value="NZ_BASZ01000005.1"/>
</dbReference>
<proteinExistence type="predicted"/>
<evidence type="ECO:0000313" key="3">
    <source>
        <dbReference type="Proteomes" id="UP000016568"/>
    </source>
</evidence>
<evidence type="ECO:0000313" key="2">
    <source>
        <dbReference type="EMBL" id="GAD49560.1"/>
    </source>
</evidence>
<dbReference type="eggNOG" id="COG3631">
    <property type="taxonomic scope" value="Bacteria"/>
</dbReference>
<sequence length="137" mass="14623">MSVEQNIAAVEAFIAAMNAGDVDAIVNAYAEDGSVTTMGNTLISGTFDKPTITMAAGRIFEAFPQGIQFTIHAITAQGDRVAVEASSVGMHISGQEYRNQYHFLAILRDGKLVSWKEYCDTEMITKVLCGGQTPAAA</sequence>
<protein>
    <recommendedName>
        <fullName evidence="1">SnoaL-like domain-containing protein</fullName>
    </recommendedName>
</protein>
<reference evidence="2 3" key="1">
    <citation type="submission" date="2013-09" db="EMBL/GenBank/DDBJ databases">
        <title>Whole genome shotgun sequence of Novosphingobium tardaugens NBRC 16725.</title>
        <authorList>
            <person name="Isaki S."/>
            <person name="Hosoyama A."/>
            <person name="Tsuchikane K."/>
            <person name="Katsumata H."/>
            <person name="Ando Y."/>
            <person name="Yamazaki S."/>
            <person name="Fujita N."/>
        </authorList>
    </citation>
    <scope>NUCLEOTIDE SEQUENCE [LARGE SCALE GENOMIC DNA]</scope>
    <source>
        <strain evidence="2 3">NBRC 16725</strain>
    </source>
</reference>
<evidence type="ECO:0000259" key="1">
    <source>
        <dbReference type="Pfam" id="PF12680"/>
    </source>
</evidence>
<dbReference type="SUPFAM" id="SSF54427">
    <property type="entry name" value="NTF2-like"/>
    <property type="match status" value="1"/>
</dbReference>
<dbReference type="Proteomes" id="UP000016568">
    <property type="component" value="Unassembled WGS sequence"/>
</dbReference>
<keyword evidence="3" id="KW-1185">Reference proteome</keyword>
<dbReference type="EMBL" id="BASZ01000005">
    <property type="protein sequence ID" value="GAD49560.1"/>
    <property type="molecule type" value="Genomic_DNA"/>
</dbReference>
<name>U2YLL6_9SPHN</name>
<comment type="caution">
    <text evidence="2">The sequence shown here is derived from an EMBL/GenBank/DDBJ whole genome shotgun (WGS) entry which is preliminary data.</text>
</comment>
<dbReference type="PANTHER" id="PTHR41252">
    <property type="entry name" value="BLR2505 PROTEIN"/>
    <property type="match status" value="1"/>
</dbReference>